<keyword evidence="6" id="KW-1185">Reference proteome</keyword>
<dbReference type="GO" id="GO:0004674">
    <property type="term" value="F:protein serine/threonine kinase activity"/>
    <property type="evidence" value="ECO:0007669"/>
    <property type="project" value="TreeGrafter"/>
</dbReference>
<keyword evidence="1" id="KW-0547">Nucleotide-binding</keyword>
<keyword evidence="2" id="KW-0067">ATP-binding</keyword>
<feature type="region of interest" description="Disordered" evidence="3">
    <location>
        <begin position="663"/>
        <end position="696"/>
    </location>
</feature>
<feature type="compositionally biased region" description="Low complexity" evidence="3">
    <location>
        <begin position="445"/>
        <end position="457"/>
    </location>
</feature>
<dbReference type="GO" id="GO:0005737">
    <property type="term" value="C:cytoplasm"/>
    <property type="evidence" value="ECO:0007669"/>
    <property type="project" value="TreeGrafter"/>
</dbReference>
<dbReference type="EMBL" id="BNCO01000005">
    <property type="protein sequence ID" value="GIL47824.1"/>
    <property type="molecule type" value="Genomic_DNA"/>
</dbReference>
<evidence type="ECO:0000256" key="1">
    <source>
        <dbReference type="ARBA" id="ARBA00022741"/>
    </source>
</evidence>
<dbReference type="SMART" id="SM00220">
    <property type="entry name" value="S_TKc"/>
    <property type="match status" value="1"/>
</dbReference>
<dbReference type="AlphaFoldDB" id="A0A8J4AXZ0"/>
<evidence type="ECO:0000259" key="4">
    <source>
        <dbReference type="PROSITE" id="PS50011"/>
    </source>
</evidence>
<dbReference type="PROSITE" id="PS50011">
    <property type="entry name" value="PROTEIN_KINASE_DOM"/>
    <property type="match status" value="1"/>
</dbReference>
<protein>
    <recommendedName>
        <fullName evidence="4">Protein kinase domain-containing protein</fullName>
    </recommendedName>
</protein>
<feature type="compositionally biased region" description="Polar residues" evidence="3">
    <location>
        <begin position="666"/>
        <end position="676"/>
    </location>
</feature>
<dbReference type="Pfam" id="PF00069">
    <property type="entry name" value="Pkinase"/>
    <property type="match status" value="2"/>
</dbReference>
<dbReference type="InterPro" id="IPR000719">
    <property type="entry name" value="Prot_kinase_dom"/>
</dbReference>
<feature type="compositionally biased region" description="Low complexity" evidence="3">
    <location>
        <begin position="474"/>
        <end position="501"/>
    </location>
</feature>
<evidence type="ECO:0000256" key="3">
    <source>
        <dbReference type="SAM" id="MobiDB-lite"/>
    </source>
</evidence>
<sequence>MPPFLCCSPSLKSSPISPEEKKHTVCSPHKKVLDGSARDVPTEAAPAAKQICKFETFLDEALLPGQLPEPSGDAAPRRSFDAEKTTGVPLLEDTFSCSTRSRSYVAVAGSMAEARQPCPAELAPAGSTTSLTKLRIPAHLQSSSTSFADDYRDGEQVMSPASFSDLGHSLLSAGSFQGSGRGLRPSSPRAQNLGSVWLLMEPPLVRSVSRRSGQRRLYRQFQLGDADGAGAPFVTAQFEQQDGTAGQAVADAVMEANGSSTQVVAKSVASAIQQSYAVRRAALQQLQMELDAAEALPCCPLLLLPHRVYEQPDAVHVVYDSMGEYVDLNTFLREKERLPESSCRSVMRQLLQALSVLHERRWVHRNISTETVWVSEAQLAQTQQLAQPQPQLQSLAQPFQGQEALDEVELLSETLPSPKQISAAKSFVAIHTHALPASDSAGGDSQSRARSSSHCSRPTGGWLPATEDPPLPEPASSLSALLPQPKRASHSGSNGSSCSGSARGRCPPSQLQRLQQTQVHVKLGGLALALRPDVDPDTGQDKPLRELLGCVYHLAPEAISGTGYGRPADVWALGVLLYMLLTGRSPFPGQNELEVMTRVLLAVTAMESAPGPPGRRPTSPHDGQAPLGPVSPLPAPLQLLPGQTVTTDSQLASGSVAFVCKPDDGQSGSSVPSSHQPCGETVMRDSGADAASSSGLRERKPLQELVVQAVLEAHASAACWEVLAGMLVAEPKQRLTVAELLRLPWFASRGEGEV</sequence>
<dbReference type="PANTHER" id="PTHR24346:SF30">
    <property type="entry name" value="MATERNAL EMBRYONIC LEUCINE ZIPPER KINASE"/>
    <property type="match status" value="1"/>
</dbReference>
<evidence type="ECO:0000313" key="5">
    <source>
        <dbReference type="EMBL" id="GIL47824.1"/>
    </source>
</evidence>
<dbReference type="SUPFAM" id="SSF56112">
    <property type="entry name" value="Protein kinase-like (PK-like)"/>
    <property type="match status" value="1"/>
</dbReference>
<feature type="domain" description="Protein kinase" evidence="4">
    <location>
        <begin position="221"/>
        <end position="746"/>
    </location>
</feature>
<dbReference type="Gene3D" id="1.10.510.10">
    <property type="entry name" value="Transferase(Phosphotransferase) domain 1"/>
    <property type="match status" value="2"/>
</dbReference>
<feature type="region of interest" description="Disordered" evidence="3">
    <location>
        <begin position="436"/>
        <end position="509"/>
    </location>
</feature>
<proteinExistence type="predicted"/>
<comment type="caution">
    <text evidence="5">The sequence shown here is derived from an EMBL/GenBank/DDBJ whole genome shotgun (WGS) entry which is preliminary data.</text>
</comment>
<accession>A0A8J4AXZ0</accession>
<dbReference type="Gene3D" id="3.30.200.20">
    <property type="entry name" value="Phosphorylase Kinase, domain 1"/>
    <property type="match status" value="1"/>
</dbReference>
<gene>
    <name evidence="5" type="ORF">Vafri_3978</name>
</gene>
<evidence type="ECO:0000313" key="6">
    <source>
        <dbReference type="Proteomes" id="UP000747399"/>
    </source>
</evidence>
<dbReference type="GO" id="GO:0035556">
    <property type="term" value="P:intracellular signal transduction"/>
    <property type="evidence" value="ECO:0007669"/>
    <property type="project" value="TreeGrafter"/>
</dbReference>
<dbReference type="PANTHER" id="PTHR24346">
    <property type="entry name" value="MAP/MICROTUBULE AFFINITY-REGULATING KINASE"/>
    <property type="match status" value="1"/>
</dbReference>
<name>A0A8J4AXZ0_9CHLO</name>
<dbReference type="InterPro" id="IPR011009">
    <property type="entry name" value="Kinase-like_dom_sf"/>
</dbReference>
<organism evidence="5 6">
    <name type="scientific">Volvox africanus</name>
    <dbReference type="NCBI Taxonomy" id="51714"/>
    <lineage>
        <taxon>Eukaryota</taxon>
        <taxon>Viridiplantae</taxon>
        <taxon>Chlorophyta</taxon>
        <taxon>core chlorophytes</taxon>
        <taxon>Chlorophyceae</taxon>
        <taxon>CS clade</taxon>
        <taxon>Chlamydomonadales</taxon>
        <taxon>Volvocaceae</taxon>
        <taxon>Volvox</taxon>
    </lineage>
</organism>
<feature type="region of interest" description="Disordered" evidence="3">
    <location>
        <begin position="607"/>
        <end position="640"/>
    </location>
</feature>
<evidence type="ECO:0000256" key="2">
    <source>
        <dbReference type="ARBA" id="ARBA00022840"/>
    </source>
</evidence>
<dbReference type="Proteomes" id="UP000747399">
    <property type="component" value="Unassembled WGS sequence"/>
</dbReference>
<reference evidence="5" key="1">
    <citation type="journal article" date="2021" name="Proc. Natl. Acad. Sci. U.S.A.">
        <title>Three genomes in the algal genus Volvox reveal the fate of a haploid sex-determining region after a transition to homothallism.</title>
        <authorList>
            <person name="Yamamoto K."/>
            <person name="Hamaji T."/>
            <person name="Kawai-Toyooka H."/>
            <person name="Matsuzaki R."/>
            <person name="Takahashi F."/>
            <person name="Nishimura Y."/>
            <person name="Kawachi M."/>
            <person name="Noguchi H."/>
            <person name="Minakuchi Y."/>
            <person name="Umen J.G."/>
            <person name="Toyoda A."/>
            <person name="Nozaki H."/>
        </authorList>
    </citation>
    <scope>NUCLEOTIDE SEQUENCE</scope>
    <source>
        <strain evidence="5">NIES-3780</strain>
    </source>
</reference>
<dbReference type="GO" id="GO:0005524">
    <property type="term" value="F:ATP binding"/>
    <property type="evidence" value="ECO:0007669"/>
    <property type="project" value="UniProtKB-KW"/>
</dbReference>